<evidence type="ECO:0000313" key="2">
    <source>
        <dbReference type="EMBL" id="GLC58757.1"/>
    </source>
</evidence>
<dbReference type="EMBL" id="BRXU01000024">
    <property type="protein sequence ID" value="GLC58757.1"/>
    <property type="molecule type" value="Genomic_DNA"/>
</dbReference>
<evidence type="ECO:0000256" key="1">
    <source>
        <dbReference type="SAM" id="MobiDB-lite"/>
    </source>
</evidence>
<sequence>MDLGRRKALPFVPLHCHGPLNSTQWLSKTRRWPRAVTAAAIAAGGQEQAAGAAVGDWQSRGWEVPARRGPHVGSKHPYGWLVGWLACRQATAGLSAGTAYQGQLDMRVVALGKGQGGCKRSACAYLFTPLSGAGPELGWVRGPAGSCPRRCAARQVHAPHQVTAGTDQPGGPTRWRSRTPSDGARAGGRADKTKPCMNQGSRVGQEDMRAAHQGVLHQGVCRFPLAGRRGEGMTLVRVGGRDGVPSVQAQAGAVLAGARLRLRCAPGFGGAGRESFKRAVRPPPLLSVCWCVQLARGAAGLGMGGWLVGWAATPEGVAAGVWLGRDRVAGRAGRARSCHVLRSPSQLGPRVSSGRRQLGQPQVGSHARSRYGPSLRRLQREVQGSDGGAMWGRGRRPFASGFGGLSIISRPAAASAEWRWFIRLPVALFVARAAACPFKAGGCCGDTCMDGRMPAFHRRDTGRHRRRVIHACARCVGSDLGSIVIFPGGERKVDPSAIKTCWMVCRVPVLRSRKVAA</sequence>
<keyword evidence="3" id="KW-1185">Reference proteome</keyword>
<accession>A0A9W6BV05</accession>
<reference evidence="2 3" key="1">
    <citation type="journal article" date="2023" name="Commun. Biol.">
        <title>Reorganization of the ancestral sex-determining regions during the evolution of trioecy in Pleodorina starrii.</title>
        <authorList>
            <person name="Takahashi K."/>
            <person name="Suzuki S."/>
            <person name="Kawai-Toyooka H."/>
            <person name="Yamamoto K."/>
            <person name="Hamaji T."/>
            <person name="Ootsuki R."/>
            <person name="Yamaguchi H."/>
            <person name="Kawachi M."/>
            <person name="Higashiyama T."/>
            <person name="Nozaki H."/>
        </authorList>
    </citation>
    <scope>NUCLEOTIDE SEQUENCE [LARGE SCALE GENOMIC DNA]</scope>
    <source>
        <strain evidence="2 3">NIES-4479</strain>
    </source>
</reference>
<protein>
    <submittedName>
        <fullName evidence="2">Uncharacterized protein</fullName>
    </submittedName>
</protein>
<name>A0A9W6BV05_9CHLO</name>
<feature type="region of interest" description="Disordered" evidence="1">
    <location>
        <begin position="155"/>
        <end position="200"/>
    </location>
</feature>
<evidence type="ECO:0000313" key="3">
    <source>
        <dbReference type="Proteomes" id="UP001165080"/>
    </source>
</evidence>
<dbReference type="Proteomes" id="UP001165080">
    <property type="component" value="Unassembled WGS sequence"/>
</dbReference>
<organism evidence="2 3">
    <name type="scientific">Pleodorina starrii</name>
    <dbReference type="NCBI Taxonomy" id="330485"/>
    <lineage>
        <taxon>Eukaryota</taxon>
        <taxon>Viridiplantae</taxon>
        <taxon>Chlorophyta</taxon>
        <taxon>core chlorophytes</taxon>
        <taxon>Chlorophyceae</taxon>
        <taxon>CS clade</taxon>
        <taxon>Chlamydomonadales</taxon>
        <taxon>Volvocaceae</taxon>
        <taxon>Pleodorina</taxon>
    </lineage>
</organism>
<proteinExistence type="predicted"/>
<comment type="caution">
    <text evidence="2">The sequence shown here is derived from an EMBL/GenBank/DDBJ whole genome shotgun (WGS) entry which is preliminary data.</text>
</comment>
<gene>
    <name evidence="2" type="primary">PLEST006910</name>
    <name evidence="2" type="ORF">PLESTB_001397600</name>
</gene>
<dbReference type="AlphaFoldDB" id="A0A9W6BV05"/>
<feature type="region of interest" description="Disordered" evidence="1">
    <location>
        <begin position="344"/>
        <end position="370"/>
    </location>
</feature>